<name>A0A5C6CZR2_9BACT</name>
<feature type="region of interest" description="Disordered" evidence="1">
    <location>
        <begin position="85"/>
        <end position="110"/>
    </location>
</feature>
<evidence type="ECO:0000256" key="1">
    <source>
        <dbReference type="SAM" id="MobiDB-lite"/>
    </source>
</evidence>
<comment type="caution">
    <text evidence="2">The sequence shown here is derived from an EMBL/GenBank/DDBJ whole genome shotgun (WGS) entry which is preliminary data.</text>
</comment>
<accession>A0A5C6CZR2</accession>
<reference evidence="2 3" key="1">
    <citation type="submission" date="2019-02" db="EMBL/GenBank/DDBJ databases">
        <title>Deep-cultivation of Planctomycetes and their phenomic and genomic characterization uncovers novel biology.</title>
        <authorList>
            <person name="Wiegand S."/>
            <person name="Jogler M."/>
            <person name="Boedeker C."/>
            <person name="Pinto D."/>
            <person name="Vollmers J."/>
            <person name="Rivas-Marin E."/>
            <person name="Kohn T."/>
            <person name="Peeters S.H."/>
            <person name="Heuer A."/>
            <person name="Rast P."/>
            <person name="Oberbeckmann S."/>
            <person name="Bunk B."/>
            <person name="Jeske O."/>
            <person name="Meyerdierks A."/>
            <person name="Storesund J.E."/>
            <person name="Kallscheuer N."/>
            <person name="Luecker S."/>
            <person name="Lage O.M."/>
            <person name="Pohl T."/>
            <person name="Merkel B.J."/>
            <person name="Hornburger P."/>
            <person name="Mueller R.-W."/>
            <person name="Bruemmer F."/>
            <person name="Labrenz M."/>
            <person name="Spormann A.M."/>
            <person name="Op Den Camp H."/>
            <person name="Overmann J."/>
            <person name="Amann R."/>
            <person name="Jetten M.S.M."/>
            <person name="Mascher T."/>
            <person name="Medema M.H."/>
            <person name="Devos D.P."/>
            <person name="Kaster A.-K."/>
            <person name="Ovreas L."/>
            <person name="Rohde M."/>
            <person name="Galperin M.Y."/>
            <person name="Jogler C."/>
        </authorList>
    </citation>
    <scope>NUCLEOTIDE SEQUENCE [LARGE SCALE GENOMIC DNA]</scope>
    <source>
        <strain evidence="2 3">Pla144</strain>
    </source>
</reference>
<evidence type="ECO:0000313" key="2">
    <source>
        <dbReference type="EMBL" id="TWU30080.1"/>
    </source>
</evidence>
<protein>
    <submittedName>
        <fullName evidence="2">Uncharacterized protein</fullName>
    </submittedName>
</protein>
<dbReference type="AlphaFoldDB" id="A0A5C6CZR2"/>
<dbReference type="Proteomes" id="UP000318437">
    <property type="component" value="Unassembled WGS sequence"/>
</dbReference>
<keyword evidence="3" id="KW-1185">Reference proteome</keyword>
<gene>
    <name evidence="2" type="ORF">Pla144_08660</name>
</gene>
<evidence type="ECO:0000313" key="3">
    <source>
        <dbReference type="Proteomes" id="UP000318437"/>
    </source>
</evidence>
<proteinExistence type="predicted"/>
<dbReference type="EMBL" id="SJPS01000001">
    <property type="protein sequence ID" value="TWU30080.1"/>
    <property type="molecule type" value="Genomic_DNA"/>
</dbReference>
<organism evidence="2 3">
    <name type="scientific">Bythopirellula polymerisocia</name>
    <dbReference type="NCBI Taxonomy" id="2528003"/>
    <lineage>
        <taxon>Bacteria</taxon>
        <taxon>Pseudomonadati</taxon>
        <taxon>Planctomycetota</taxon>
        <taxon>Planctomycetia</taxon>
        <taxon>Pirellulales</taxon>
        <taxon>Lacipirellulaceae</taxon>
        <taxon>Bythopirellula</taxon>
    </lineage>
</organism>
<sequence>MEPIPEVLPSFVGKTVTFYSRSWQSANVLGSITSPCFEMQAGRLFVVGEAATSSVSWARGAHSAVAWDEVSSYLVLDTHEYQRQKDLHEKNRGSNKGSTAGGLFSFLRRQ</sequence>